<dbReference type="InterPro" id="IPR011251">
    <property type="entry name" value="Luciferase-like_dom"/>
</dbReference>
<evidence type="ECO:0000256" key="2">
    <source>
        <dbReference type="ARBA" id="ARBA00022643"/>
    </source>
</evidence>
<accession>A0A438M079</accession>
<keyword evidence="3" id="KW-0560">Oxidoreductase</keyword>
<keyword evidence="2" id="KW-0288">FMN</keyword>
<dbReference type="SUPFAM" id="SSF51679">
    <property type="entry name" value="Bacterial luciferase-like"/>
    <property type="match status" value="1"/>
</dbReference>
<proteinExistence type="predicted"/>
<dbReference type="GO" id="GO:0008726">
    <property type="term" value="F:alkanesulfonate monooxygenase activity"/>
    <property type="evidence" value="ECO:0007669"/>
    <property type="project" value="TreeGrafter"/>
</dbReference>
<dbReference type="GO" id="GO:0046306">
    <property type="term" value="P:alkanesulfonate catabolic process"/>
    <property type="evidence" value="ECO:0007669"/>
    <property type="project" value="TreeGrafter"/>
</dbReference>
<evidence type="ECO:0000313" key="7">
    <source>
        <dbReference type="Proteomes" id="UP000284824"/>
    </source>
</evidence>
<reference evidence="6 7" key="1">
    <citation type="submission" date="2019-01" db="EMBL/GenBank/DDBJ databases">
        <title>Sequencing the genomes of 1000 actinobacteria strains.</title>
        <authorList>
            <person name="Klenk H.-P."/>
        </authorList>
    </citation>
    <scope>NUCLEOTIDE SEQUENCE [LARGE SCALE GENOMIC DNA]</scope>
    <source>
        <strain evidence="6 7">DSM 43925</strain>
    </source>
</reference>
<keyword evidence="4" id="KW-0503">Monooxygenase</keyword>
<evidence type="ECO:0000256" key="3">
    <source>
        <dbReference type="ARBA" id="ARBA00023002"/>
    </source>
</evidence>
<dbReference type="Pfam" id="PF00296">
    <property type="entry name" value="Bac_luciferase"/>
    <property type="match status" value="1"/>
</dbReference>
<sequence length="305" mass="32932">MRPFRFGAVVREADSGKAWAEKARRLEGAGFDVLLVPDHLVGPRFAPIAALTAAACATDRLRVGALVFANDFRHPAVLAKEAATLDLLSGGRLEVGIGTGWMAQDYAGAGMALDAPGVRVERLREAVAVLKGLWGDGTFDFRGDHYRIDGLDQRPKPVQRPHPPLVLGGGGPRVLRLAAEQADIVNIGMRVRPDGSGPDTRDGGLEAFLGKLQHVRAAAGDRYTRLELGTSVVQVGARKAEETWSAADSSSLDETPQVLLGTHNDIVDKLRHWRDEHDISYFVMHNERDLATFAPVVEELATGRG</sequence>
<protein>
    <submittedName>
        <fullName evidence="6">Putative F420-dependent oxidoreductase</fullName>
    </submittedName>
</protein>
<evidence type="ECO:0000313" key="6">
    <source>
        <dbReference type="EMBL" id="RVX39199.1"/>
    </source>
</evidence>
<keyword evidence="7" id="KW-1185">Reference proteome</keyword>
<dbReference type="Proteomes" id="UP000284824">
    <property type="component" value="Unassembled WGS sequence"/>
</dbReference>
<dbReference type="InterPro" id="IPR019923">
    <property type="entry name" value="Lucif-like_OxRdtase_MSMEG_2516"/>
</dbReference>
<gene>
    <name evidence="6" type="ORF">EDD27_1547</name>
</gene>
<organism evidence="6 7">
    <name type="scientific">Nonomuraea polychroma</name>
    <dbReference type="NCBI Taxonomy" id="46176"/>
    <lineage>
        <taxon>Bacteria</taxon>
        <taxon>Bacillati</taxon>
        <taxon>Actinomycetota</taxon>
        <taxon>Actinomycetes</taxon>
        <taxon>Streptosporangiales</taxon>
        <taxon>Streptosporangiaceae</taxon>
        <taxon>Nonomuraea</taxon>
    </lineage>
</organism>
<dbReference type="EMBL" id="SAUN01000001">
    <property type="protein sequence ID" value="RVX39199.1"/>
    <property type="molecule type" value="Genomic_DNA"/>
</dbReference>
<dbReference type="InterPro" id="IPR036661">
    <property type="entry name" value="Luciferase-like_sf"/>
</dbReference>
<dbReference type="Gene3D" id="3.20.20.30">
    <property type="entry name" value="Luciferase-like domain"/>
    <property type="match status" value="1"/>
</dbReference>
<keyword evidence="1" id="KW-0285">Flavoprotein</keyword>
<evidence type="ECO:0000259" key="5">
    <source>
        <dbReference type="Pfam" id="PF00296"/>
    </source>
</evidence>
<dbReference type="NCBIfam" id="TIGR03621">
    <property type="entry name" value="F420_MSMEG_2516"/>
    <property type="match status" value="1"/>
</dbReference>
<feature type="domain" description="Luciferase-like" evidence="5">
    <location>
        <begin position="15"/>
        <end position="247"/>
    </location>
</feature>
<dbReference type="PANTHER" id="PTHR42847:SF4">
    <property type="entry name" value="ALKANESULFONATE MONOOXYGENASE-RELATED"/>
    <property type="match status" value="1"/>
</dbReference>
<evidence type="ECO:0000256" key="1">
    <source>
        <dbReference type="ARBA" id="ARBA00022630"/>
    </source>
</evidence>
<evidence type="ECO:0000256" key="4">
    <source>
        <dbReference type="ARBA" id="ARBA00023033"/>
    </source>
</evidence>
<dbReference type="PANTHER" id="PTHR42847">
    <property type="entry name" value="ALKANESULFONATE MONOOXYGENASE"/>
    <property type="match status" value="1"/>
</dbReference>
<name>A0A438M079_9ACTN</name>
<dbReference type="AlphaFoldDB" id="A0A438M079"/>
<dbReference type="RefSeq" id="WP_206641305.1">
    <property type="nucleotide sequence ID" value="NZ_SAUN01000001.1"/>
</dbReference>
<dbReference type="InterPro" id="IPR050172">
    <property type="entry name" value="SsuD_RutA_monooxygenase"/>
</dbReference>
<comment type="caution">
    <text evidence="6">The sequence shown here is derived from an EMBL/GenBank/DDBJ whole genome shotgun (WGS) entry which is preliminary data.</text>
</comment>